<name>A0ABP0VFX4_9BRYO</name>
<evidence type="ECO:0000313" key="1">
    <source>
        <dbReference type="EMBL" id="CAK9253274.1"/>
    </source>
</evidence>
<reference evidence="1" key="1">
    <citation type="submission" date="2024-02" db="EMBL/GenBank/DDBJ databases">
        <authorList>
            <consortium name="ELIXIR-Norway"/>
            <consortium name="Elixir Norway"/>
        </authorList>
    </citation>
    <scope>NUCLEOTIDE SEQUENCE</scope>
</reference>
<protein>
    <submittedName>
        <fullName evidence="1">Uncharacterized protein</fullName>
    </submittedName>
</protein>
<comment type="caution">
    <text evidence="1">The sequence shown here is derived from an EMBL/GenBank/DDBJ whole genome shotgun (WGS) entry which is preliminary data.</text>
</comment>
<dbReference type="EMBL" id="CAXAQS010000807">
    <property type="protein sequence ID" value="CAK9253274.1"/>
    <property type="molecule type" value="Genomic_DNA"/>
</dbReference>
<accession>A0ABP0VFX4</accession>
<keyword evidence="2" id="KW-1185">Reference proteome</keyword>
<proteinExistence type="predicted"/>
<gene>
    <name evidence="1" type="ORF">CSSPJE1EN1_LOCUS28652</name>
</gene>
<evidence type="ECO:0000313" key="2">
    <source>
        <dbReference type="Proteomes" id="UP001497444"/>
    </source>
</evidence>
<organism evidence="1 2">
    <name type="scientific">Sphagnum jensenii</name>
    <dbReference type="NCBI Taxonomy" id="128206"/>
    <lineage>
        <taxon>Eukaryota</taxon>
        <taxon>Viridiplantae</taxon>
        <taxon>Streptophyta</taxon>
        <taxon>Embryophyta</taxon>
        <taxon>Bryophyta</taxon>
        <taxon>Sphagnophytina</taxon>
        <taxon>Sphagnopsida</taxon>
        <taxon>Sphagnales</taxon>
        <taxon>Sphagnaceae</taxon>
        <taxon>Sphagnum</taxon>
    </lineage>
</organism>
<dbReference type="Proteomes" id="UP001497444">
    <property type="component" value="Unassembled WGS sequence"/>
</dbReference>
<sequence>MQARLQSLPCYCNGGGNSRRFTPLETGLVQEGTNFLMEEYTFRLSLLYFKDLGQLDKSVGELLPSQIEGLVQDGHLQNAHVNGKNMGLLFELAEEWLTKARIELKRTLTSAVVKELLTEVEQFLWAGHEMDPVCSFS</sequence>